<keyword evidence="1" id="KW-0472">Membrane</keyword>
<proteinExistence type="predicted"/>
<comment type="caution">
    <text evidence="2">The sequence shown here is derived from an EMBL/GenBank/DDBJ whole genome shotgun (WGS) entry which is preliminary data.</text>
</comment>
<feature type="transmembrane region" description="Helical" evidence="1">
    <location>
        <begin position="148"/>
        <end position="178"/>
    </location>
</feature>
<dbReference type="Proteomes" id="UP000630660">
    <property type="component" value="Unassembled WGS sequence"/>
</dbReference>
<feature type="transmembrane region" description="Helical" evidence="1">
    <location>
        <begin position="236"/>
        <end position="256"/>
    </location>
</feature>
<dbReference type="EMBL" id="WJKJ01000251">
    <property type="protein sequence ID" value="MBD3365067.1"/>
    <property type="molecule type" value="Genomic_DNA"/>
</dbReference>
<dbReference type="AlphaFoldDB" id="A0A9D5QDG1"/>
<feature type="transmembrane region" description="Helical" evidence="1">
    <location>
        <begin position="7"/>
        <end position="23"/>
    </location>
</feature>
<keyword evidence="1" id="KW-1133">Transmembrane helix</keyword>
<evidence type="ECO:0000313" key="2">
    <source>
        <dbReference type="EMBL" id="MBD3365067.1"/>
    </source>
</evidence>
<feature type="transmembrane region" description="Helical" evidence="1">
    <location>
        <begin position="111"/>
        <end position="136"/>
    </location>
</feature>
<feature type="transmembrane region" description="Helical" evidence="1">
    <location>
        <begin position="190"/>
        <end position="215"/>
    </location>
</feature>
<organism evidence="2 3">
    <name type="scientific">candidate division WOR-3 bacterium</name>
    <dbReference type="NCBI Taxonomy" id="2052148"/>
    <lineage>
        <taxon>Bacteria</taxon>
        <taxon>Bacteria division WOR-3</taxon>
    </lineage>
</organism>
<evidence type="ECO:0000313" key="3">
    <source>
        <dbReference type="Proteomes" id="UP000630660"/>
    </source>
</evidence>
<protein>
    <submittedName>
        <fullName evidence="2">Uncharacterized protein</fullName>
    </submittedName>
</protein>
<sequence length="264" mass="29321">MKRRVPLIITFLMGVLMVVTFFIPREPFGSFEQRMLVWFSILGGFTLLLGLDSLVKHHFRRIIRKRKDSFYSIVTLVSLFGTLAAGIVTWAKYGTPLEFASLEQIGSFYWVYWWIMVPLQSTVFALLAFFIASAAYRAFRARTFDATLLLVAAILVMIGKMTMGVVPAALILAVFLVAAGVYRFFVREPVLGIIFGSIGVALGVLVIIFPAAKIAQIAPQVQEWIMSVPQMAARRGILIGVTLGAVAMSIRIILGIERTYLSST</sequence>
<feature type="transmembrane region" description="Helical" evidence="1">
    <location>
        <begin position="35"/>
        <end position="55"/>
    </location>
</feature>
<feature type="transmembrane region" description="Helical" evidence="1">
    <location>
        <begin position="70"/>
        <end position="91"/>
    </location>
</feature>
<name>A0A9D5QDG1_UNCW3</name>
<gene>
    <name evidence="2" type="ORF">GF359_07610</name>
</gene>
<evidence type="ECO:0000256" key="1">
    <source>
        <dbReference type="SAM" id="Phobius"/>
    </source>
</evidence>
<reference evidence="2" key="1">
    <citation type="submission" date="2019-11" db="EMBL/GenBank/DDBJ databases">
        <title>Microbial mats filling the niche in hypersaline microbial mats.</title>
        <authorList>
            <person name="Wong H.L."/>
            <person name="Macleod F.I."/>
            <person name="White R.A. III"/>
            <person name="Burns B.P."/>
        </authorList>
    </citation>
    <scope>NUCLEOTIDE SEQUENCE</scope>
    <source>
        <strain evidence="2">Bin_327</strain>
    </source>
</reference>
<keyword evidence="1" id="KW-0812">Transmembrane</keyword>
<accession>A0A9D5QDG1</accession>